<dbReference type="EMBL" id="BAUP01000052">
    <property type="protein sequence ID" value="GAJ45985.1"/>
    <property type="molecule type" value="Genomic_DNA"/>
</dbReference>
<dbReference type="OrthoDB" id="9798237at2"/>
<comment type="caution">
    <text evidence="1">The sequence shown here is derived from an EMBL/GenBank/DDBJ whole genome shotgun (WGS) entry which is preliminary data.</text>
</comment>
<evidence type="ECO:0000313" key="1">
    <source>
        <dbReference type="EMBL" id="GAJ45985.1"/>
    </source>
</evidence>
<organism evidence="1 2">
    <name type="scientific">Holospora elegans E1</name>
    <dbReference type="NCBI Taxonomy" id="1427503"/>
    <lineage>
        <taxon>Bacteria</taxon>
        <taxon>Pseudomonadati</taxon>
        <taxon>Pseudomonadota</taxon>
        <taxon>Alphaproteobacteria</taxon>
        <taxon>Holosporales</taxon>
        <taxon>Holosporaceae</taxon>
        <taxon>Holospora</taxon>
    </lineage>
</organism>
<sequence>MPYPSDLSATQWDLIKSYFDTGDYGKKRKRAPTNEVFYLIKIENSLSLPLLTIHLNPEFAP</sequence>
<proteinExistence type="predicted"/>
<protein>
    <submittedName>
        <fullName evidence="1">Uncharacterized protein</fullName>
    </submittedName>
</protein>
<dbReference type="AlphaFoldDB" id="A0A023DYF5"/>
<accession>A0A023DYF5</accession>
<keyword evidence="2" id="KW-1185">Reference proteome</keyword>
<gene>
    <name evidence="1" type="ORF">HE1_00304</name>
</gene>
<reference evidence="1 2" key="1">
    <citation type="journal article" date="2014" name="FEMS Microbiol. Lett.">
        <title>Draft genome sequences of three Holospora species (Holospora obtusa, Holospora undulata, and Holospora elegans), endonuclear symbiotic bacteria of the ciliate Paramecium caudatum.</title>
        <authorList>
            <person name="Dohra H."/>
            <person name="Tanaka K."/>
            <person name="Suzuki T."/>
            <person name="Fujishima M."/>
            <person name="Suzuki H."/>
        </authorList>
    </citation>
    <scope>NUCLEOTIDE SEQUENCE [LARGE SCALE GENOMIC DNA]</scope>
    <source>
        <strain evidence="1 2">E1</strain>
    </source>
</reference>
<evidence type="ECO:0000313" key="2">
    <source>
        <dbReference type="Proteomes" id="UP000024842"/>
    </source>
</evidence>
<name>A0A023DYF5_9PROT</name>
<dbReference type="Proteomes" id="UP000024842">
    <property type="component" value="Unassembled WGS sequence"/>
</dbReference>